<evidence type="ECO:0000313" key="2">
    <source>
        <dbReference type="EMBL" id="MDX8535943.1"/>
    </source>
</evidence>
<sequence length="619" mass="69089">MDADVTAAPLSAQSDDLPDYELDIWRMPVGAARRPSTAVIDWGFAMPDGSRFTASEWSSLRQAAKAFLWSLHEDPPGSQRRPLSLRSLPSAFRTLRLIILWMAADRTRRFADINEPAIDRLLAALEQRRGNNGGPLAAATVQNCLGLLRMMYLQRAKLSDAPACAPHRKPTRETGIWARPVPLPYTPDPIAIPLISGALRLIDEPADRIIGLRDEMQRIFDNARAEGRARMTARIRMMDALKARLPLLPEWDRPHVTPKGALRQLNFLADRVTDACFVVIAYLIGARVSEILTLKAGCIEHERDEADNKSHAWLVGSIHKAFPYDKGKPHRWIAPEAVQRAIDVMERLSAPLRVISGQNLLWLVQSPLNSVTRTSDAPIRSITGLAINLRLNAHFAPFLGLPAHEGAPWRLTTHQGRKTFARFVGRRDRTGLFALQKHLGHMTRAITDRGYVGTDFELAELIDTHVVEETRHALEEMLLAPRLAGKAGRRLSERSPFRGRTRDGEFDAYVDALLADTGMRLGVCDWGYCLYRQETAACKGNEHGPNPVLRTQSTCAACSNFVVSEKHRPVWAARLARNETLLLRTGLNHESRALVESRIAECRQILTTLNSGAGRNGRD</sequence>
<protein>
    <submittedName>
        <fullName evidence="2">Integrase</fullName>
    </submittedName>
</protein>
<accession>A0ABU5AF74</accession>
<dbReference type="Proteomes" id="UP001285154">
    <property type="component" value="Unassembled WGS sequence"/>
</dbReference>
<dbReference type="InterPro" id="IPR011010">
    <property type="entry name" value="DNA_brk_join_enz"/>
</dbReference>
<name>A0ABU5AF74_9HYPH</name>
<keyword evidence="1" id="KW-0233">DNA recombination</keyword>
<reference evidence="2 3" key="1">
    <citation type="submission" date="2023-08" db="EMBL/GenBank/DDBJ databases">
        <title>Implementing the SeqCode for naming new Mesorhizobium species isolated from Vachellia karroo root nodules.</title>
        <authorList>
            <person name="Van Lill M."/>
        </authorList>
    </citation>
    <scope>NUCLEOTIDE SEQUENCE [LARGE SCALE GENOMIC DNA]</scope>
    <source>
        <strain evidence="2 3">VK25D</strain>
    </source>
</reference>
<dbReference type="InterPro" id="IPR013762">
    <property type="entry name" value="Integrase-like_cat_sf"/>
</dbReference>
<proteinExistence type="predicted"/>
<gene>
    <name evidence="2" type="ORF">RFM42_33800</name>
</gene>
<dbReference type="SUPFAM" id="SSF56349">
    <property type="entry name" value="DNA breaking-rejoining enzymes"/>
    <property type="match status" value="1"/>
</dbReference>
<dbReference type="EMBL" id="JAVIIQ010000043">
    <property type="protein sequence ID" value="MDX8535943.1"/>
    <property type="molecule type" value="Genomic_DNA"/>
</dbReference>
<evidence type="ECO:0000313" key="3">
    <source>
        <dbReference type="Proteomes" id="UP001285154"/>
    </source>
</evidence>
<organism evidence="2 3">
    <name type="scientific">Mesorhizobium vachelliae</name>
    <dbReference type="NCBI Taxonomy" id="3072309"/>
    <lineage>
        <taxon>Bacteria</taxon>
        <taxon>Pseudomonadati</taxon>
        <taxon>Pseudomonadota</taxon>
        <taxon>Alphaproteobacteria</taxon>
        <taxon>Hyphomicrobiales</taxon>
        <taxon>Phyllobacteriaceae</taxon>
        <taxon>Mesorhizobium</taxon>
    </lineage>
</organism>
<evidence type="ECO:0000256" key="1">
    <source>
        <dbReference type="ARBA" id="ARBA00023172"/>
    </source>
</evidence>
<dbReference type="Gene3D" id="1.10.443.10">
    <property type="entry name" value="Intergrase catalytic core"/>
    <property type="match status" value="1"/>
</dbReference>
<dbReference type="RefSeq" id="WP_320253485.1">
    <property type="nucleotide sequence ID" value="NZ_JAVIIQ010000043.1"/>
</dbReference>
<comment type="caution">
    <text evidence="2">The sequence shown here is derived from an EMBL/GenBank/DDBJ whole genome shotgun (WGS) entry which is preliminary data.</text>
</comment>
<keyword evidence="3" id="KW-1185">Reference proteome</keyword>